<evidence type="ECO:0000256" key="1">
    <source>
        <dbReference type="ARBA" id="ARBA00004167"/>
    </source>
</evidence>
<dbReference type="OrthoDB" id="4964299at2"/>
<keyword evidence="5" id="KW-1185">Reference proteome</keyword>
<gene>
    <name evidence="4" type="ORF">EV663_10457</name>
</gene>
<dbReference type="EMBL" id="SLXU01000004">
    <property type="protein sequence ID" value="TCP61606.1"/>
    <property type="molecule type" value="Genomic_DNA"/>
</dbReference>
<dbReference type="GO" id="GO:0005737">
    <property type="term" value="C:cytoplasm"/>
    <property type="evidence" value="ECO:0007669"/>
    <property type="project" value="TreeGrafter"/>
</dbReference>
<keyword evidence="3" id="KW-0472">Membrane</keyword>
<keyword evidence="2" id="KW-0812">Transmembrane</keyword>
<name>A0A4V2SWE4_9RHOB</name>
<dbReference type="GO" id="GO:0016757">
    <property type="term" value="F:glycosyltransferase activity"/>
    <property type="evidence" value="ECO:0007669"/>
    <property type="project" value="TreeGrafter"/>
</dbReference>
<dbReference type="Proteomes" id="UP000295050">
    <property type="component" value="Unassembled WGS sequence"/>
</dbReference>
<accession>A0A4V2SWE4</accession>
<comment type="caution">
    <text evidence="4">The sequence shown here is derived from an EMBL/GenBank/DDBJ whole genome shotgun (WGS) entry which is preliminary data.</text>
</comment>
<dbReference type="Pfam" id="PF13704">
    <property type="entry name" value="Glyco_tranf_2_4"/>
    <property type="match status" value="1"/>
</dbReference>
<dbReference type="GO" id="GO:0016020">
    <property type="term" value="C:membrane"/>
    <property type="evidence" value="ECO:0007669"/>
    <property type="project" value="UniProtKB-SubCell"/>
</dbReference>
<dbReference type="AlphaFoldDB" id="A0A4V2SWE4"/>
<organism evidence="4 5">
    <name type="scientific">Rhodovulum bhavnagarense</name>
    <dbReference type="NCBI Taxonomy" id="992286"/>
    <lineage>
        <taxon>Bacteria</taxon>
        <taxon>Pseudomonadati</taxon>
        <taxon>Pseudomonadota</taxon>
        <taxon>Alphaproteobacteria</taxon>
        <taxon>Rhodobacterales</taxon>
        <taxon>Paracoccaceae</taxon>
        <taxon>Rhodovulum</taxon>
    </lineage>
</organism>
<dbReference type="SUPFAM" id="SSF53448">
    <property type="entry name" value="Nucleotide-diphospho-sugar transferases"/>
    <property type="match status" value="1"/>
</dbReference>
<evidence type="ECO:0000313" key="5">
    <source>
        <dbReference type="Proteomes" id="UP000295050"/>
    </source>
</evidence>
<keyword evidence="3" id="KW-1133">Transmembrane helix</keyword>
<dbReference type="RefSeq" id="WP_132950951.1">
    <property type="nucleotide sequence ID" value="NZ_SLXU01000004.1"/>
</dbReference>
<keyword evidence="4" id="KW-0808">Transferase</keyword>
<comment type="subcellular location">
    <subcellularLocation>
        <location evidence="1">Membrane</location>
        <topology evidence="1">Single-pass membrane protein</topology>
    </subcellularLocation>
</comment>
<reference evidence="4 5" key="1">
    <citation type="submission" date="2019-03" db="EMBL/GenBank/DDBJ databases">
        <title>Genomic Encyclopedia of Type Strains, Phase IV (KMG-IV): sequencing the most valuable type-strain genomes for metagenomic binning, comparative biology and taxonomic classification.</title>
        <authorList>
            <person name="Goeker M."/>
        </authorList>
    </citation>
    <scope>NUCLEOTIDE SEQUENCE [LARGE SCALE GENOMIC DNA]</scope>
    <source>
        <strain evidence="4 5">DSM 24766</strain>
    </source>
</reference>
<proteinExistence type="predicted"/>
<evidence type="ECO:0000256" key="2">
    <source>
        <dbReference type="ARBA" id="ARBA00022692"/>
    </source>
</evidence>
<evidence type="ECO:0000256" key="3">
    <source>
        <dbReference type="ARBA" id="ARBA00022989"/>
    </source>
</evidence>
<dbReference type="Gene3D" id="3.90.550.10">
    <property type="entry name" value="Spore Coat Polysaccharide Biosynthesis Protein SpsA, Chain A"/>
    <property type="match status" value="1"/>
</dbReference>
<dbReference type="InterPro" id="IPR029044">
    <property type="entry name" value="Nucleotide-diphossugar_trans"/>
</dbReference>
<protein>
    <submittedName>
        <fullName evidence="4">Glycosyl transferase family 2</fullName>
    </submittedName>
</protein>
<dbReference type="PANTHER" id="PTHR21461:SF69">
    <property type="entry name" value="GLYCOSYLTRANSFERASE FAMILY 92 PROTEIN"/>
    <property type="match status" value="1"/>
</dbReference>
<sequence>MARQSYTVISTMKNEGPFILEWVAHYKALGFDHMVVCSNDCEDTTTEMLLALQARGLVRHHATRIWPRAGIQRSALKQSRRYGEVKQADWIFVCDADEFLNIHVGDGSVRALVEASGPDADVISVPWRVFGPSGVQAFEDRPVTQQFTLAEHAPDRRPKAGKFKKSLFTGLDRFSRVGIHAPIPADDWADRIRVVLPGGAPFVRTEPQGAQVSFEIAQVNHYALRAADTFLVKRARGRVNHMSQTMGWDYWRKFDLNHVEDTTIRRYDAAVGAWLDQFMNDPELRGLHDRAVDWYRAKIAELRGDGDLAPVVGQIDATLARSA</sequence>
<evidence type="ECO:0000313" key="4">
    <source>
        <dbReference type="EMBL" id="TCP61606.1"/>
    </source>
</evidence>
<dbReference type="PANTHER" id="PTHR21461">
    <property type="entry name" value="GLYCOSYLTRANSFERASE FAMILY 92 PROTEIN"/>
    <property type="match status" value="1"/>
</dbReference>